<dbReference type="AlphaFoldDB" id="A0A7H9CI40"/>
<dbReference type="InterPro" id="IPR050808">
    <property type="entry name" value="Phage_Integrase"/>
</dbReference>
<dbReference type="Proteomes" id="UP000509414">
    <property type="component" value="Chromosome"/>
</dbReference>
<dbReference type="InterPro" id="IPR013762">
    <property type="entry name" value="Integrase-like_cat_sf"/>
</dbReference>
<dbReference type="InterPro" id="IPR011010">
    <property type="entry name" value="DNA_brk_join_enz"/>
</dbReference>
<evidence type="ECO:0000259" key="4">
    <source>
        <dbReference type="Pfam" id="PF00589"/>
    </source>
</evidence>
<dbReference type="RefSeq" id="WP_179974953.1">
    <property type="nucleotide sequence ID" value="NZ_CP049075.1"/>
</dbReference>
<protein>
    <submittedName>
        <fullName evidence="5">Site-specific tyrosine recombinase, phage integrase family (INT_P4_C domain)</fullName>
    </submittedName>
</protein>
<dbReference type="Pfam" id="PF00589">
    <property type="entry name" value="Phage_integrase"/>
    <property type="match status" value="1"/>
</dbReference>
<name>A0A7H9CI40_9BACT</name>
<comment type="similarity">
    <text evidence="1">Belongs to the 'phage' integrase family.</text>
</comment>
<evidence type="ECO:0000256" key="2">
    <source>
        <dbReference type="ARBA" id="ARBA00022908"/>
    </source>
</evidence>
<organism evidence="5 6">
    <name type="scientific">Candidatus Campylobacter infans</name>
    <dbReference type="NCBI Taxonomy" id="2561898"/>
    <lineage>
        <taxon>Bacteria</taxon>
        <taxon>Pseudomonadati</taxon>
        <taxon>Campylobacterota</taxon>
        <taxon>Epsilonproteobacteria</taxon>
        <taxon>Campylobacterales</taxon>
        <taxon>Campylobacteraceae</taxon>
        <taxon>Campylobacter</taxon>
    </lineage>
</organism>
<dbReference type="GO" id="GO:0015074">
    <property type="term" value="P:DNA integration"/>
    <property type="evidence" value="ECO:0007669"/>
    <property type="project" value="UniProtKB-KW"/>
</dbReference>
<dbReference type="InterPro" id="IPR002104">
    <property type="entry name" value="Integrase_catalytic"/>
</dbReference>
<dbReference type="PANTHER" id="PTHR30629">
    <property type="entry name" value="PROPHAGE INTEGRASE"/>
    <property type="match status" value="1"/>
</dbReference>
<evidence type="ECO:0000313" key="5">
    <source>
        <dbReference type="EMBL" id="QLI05776.1"/>
    </source>
</evidence>
<dbReference type="PANTHER" id="PTHR30629:SF2">
    <property type="entry name" value="PROPHAGE INTEGRASE INTS-RELATED"/>
    <property type="match status" value="1"/>
</dbReference>
<evidence type="ECO:0000256" key="1">
    <source>
        <dbReference type="ARBA" id="ARBA00008857"/>
    </source>
</evidence>
<proteinExistence type="inferred from homology"/>
<keyword evidence="2" id="KW-0229">DNA integration</keyword>
<keyword evidence="6" id="KW-1185">Reference proteome</keyword>
<keyword evidence="3" id="KW-0233">DNA recombination</keyword>
<accession>A0A7H9CI40</accession>
<dbReference type="EMBL" id="CP049075">
    <property type="protein sequence ID" value="QLI05776.1"/>
    <property type="molecule type" value="Genomic_DNA"/>
</dbReference>
<dbReference type="Gene3D" id="1.10.443.10">
    <property type="entry name" value="Intergrase catalytic core"/>
    <property type="match status" value="1"/>
</dbReference>
<dbReference type="GO" id="GO:0006310">
    <property type="term" value="P:DNA recombination"/>
    <property type="evidence" value="ECO:0007669"/>
    <property type="project" value="UniProtKB-KW"/>
</dbReference>
<evidence type="ECO:0000256" key="3">
    <source>
        <dbReference type="ARBA" id="ARBA00023172"/>
    </source>
</evidence>
<dbReference type="KEGG" id="cinf:CINF_1290"/>
<reference evidence="5 6" key="1">
    <citation type="submission" date="2020-02" db="EMBL/GenBank/DDBJ databases">
        <title>Complete genome sequence of the novel Campylobacter species Candidatus Campylobacter infans.</title>
        <authorList>
            <person name="Duim B."/>
            <person name="Zomer A."/>
            <person name="van der Graaf L."/>
            <person name="Wagenaar J."/>
        </authorList>
    </citation>
    <scope>NUCLEOTIDE SEQUENCE [LARGE SCALE GENOMIC DNA]</scope>
    <source>
        <strain evidence="5 6">19S00001</strain>
    </source>
</reference>
<feature type="domain" description="Tyr recombinase" evidence="4">
    <location>
        <begin position="232"/>
        <end position="359"/>
    </location>
</feature>
<dbReference type="SUPFAM" id="SSF56349">
    <property type="entry name" value="DNA breaking-rejoining enzymes"/>
    <property type="match status" value="1"/>
</dbReference>
<sequence length="434" mass="50195">MGRTAKQITAREIKTLRHSAKDGKRATRYGLGETRFYLWVYPTNKKEFYYKSISGQWHKLGELTELYTRERAKQDYSKLYAQDALNLLEKTPKQRATAITLKQCYDELFTQAYALRGEVGTREYENDLRKRKDAKKRLPKWILQPLGDKLLSEFNAQILINNFTKNPDELPTRETTKKCLIVFKTLLKQAKIRGLIDDLAFIDQARSELKEILPTAPKNRKERATLLDDKNRLDEQKTSELIKCVMGGKMSLNAKLLFAFMMINPQRQNELRHLRASDLTRDKTAIKYHAHNNKTSAQALIPLSPQGRRIIELALKISGGKYIFSINNTPISDNTLNKFIKENGLNFTMHSIRATFATSIQASDELGENSIYRKKLADIIMLHITQSAVDKAYFLEQAKQSELLRVLEFWANKIENLGLDIDYLEQQVKDLLNE</sequence>
<dbReference type="GO" id="GO:0003677">
    <property type="term" value="F:DNA binding"/>
    <property type="evidence" value="ECO:0007669"/>
    <property type="project" value="InterPro"/>
</dbReference>
<evidence type="ECO:0000313" key="6">
    <source>
        <dbReference type="Proteomes" id="UP000509414"/>
    </source>
</evidence>
<gene>
    <name evidence="5" type="ORF">CINF_1290</name>
</gene>